<protein>
    <recommendedName>
        <fullName evidence="1">F-box domain-containing protein</fullName>
    </recommendedName>
</protein>
<dbReference type="Gene3D" id="1.20.1280.50">
    <property type="match status" value="1"/>
</dbReference>
<dbReference type="InterPro" id="IPR017451">
    <property type="entry name" value="F-box-assoc_interact_dom"/>
</dbReference>
<dbReference type="EnsemblPlants" id="Kaladp0042s0318.1.v1.1">
    <property type="protein sequence ID" value="Kaladp0042s0318.1.v1.1"/>
    <property type="gene ID" value="Kaladp0042s0318.v1.1"/>
</dbReference>
<dbReference type="Gramene" id="Kaladp0042s0318.1.v1.1">
    <property type="protein sequence ID" value="Kaladp0042s0318.1.v1.1"/>
    <property type="gene ID" value="Kaladp0042s0318.v1.1"/>
</dbReference>
<evidence type="ECO:0000313" key="3">
    <source>
        <dbReference type="Proteomes" id="UP000594263"/>
    </source>
</evidence>
<dbReference type="AlphaFoldDB" id="A0A7N0TRC3"/>
<dbReference type="PANTHER" id="PTHR31672:SF13">
    <property type="entry name" value="F-BOX PROTEIN CPR30-LIKE"/>
    <property type="match status" value="1"/>
</dbReference>
<evidence type="ECO:0000313" key="2">
    <source>
        <dbReference type="EnsemblPlants" id="Kaladp0042s0318.1.v1.1"/>
    </source>
</evidence>
<keyword evidence="3" id="KW-1185">Reference proteome</keyword>
<dbReference type="NCBIfam" id="TIGR01640">
    <property type="entry name" value="F_box_assoc_1"/>
    <property type="match status" value="1"/>
</dbReference>
<dbReference type="Pfam" id="PF07734">
    <property type="entry name" value="FBA_1"/>
    <property type="match status" value="1"/>
</dbReference>
<dbReference type="InterPro" id="IPR050796">
    <property type="entry name" value="SCF_F-box_component"/>
</dbReference>
<dbReference type="SMART" id="SM00256">
    <property type="entry name" value="FBOX"/>
    <property type="match status" value="1"/>
</dbReference>
<dbReference type="CDD" id="cd22157">
    <property type="entry name" value="F-box_AtFBW1-like"/>
    <property type="match status" value="1"/>
</dbReference>
<name>A0A7N0TRC3_KALFE</name>
<dbReference type="InterPro" id="IPR006527">
    <property type="entry name" value="F-box-assoc_dom_typ1"/>
</dbReference>
<proteinExistence type="predicted"/>
<dbReference type="Pfam" id="PF00646">
    <property type="entry name" value="F-box"/>
    <property type="match status" value="1"/>
</dbReference>
<dbReference type="SUPFAM" id="SSF81383">
    <property type="entry name" value="F-box domain"/>
    <property type="match status" value="1"/>
</dbReference>
<accession>A0A7N0TRC3</accession>
<reference evidence="2" key="1">
    <citation type="submission" date="2021-01" db="UniProtKB">
        <authorList>
            <consortium name="EnsemblPlants"/>
        </authorList>
    </citation>
    <scope>IDENTIFICATION</scope>
</reference>
<dbReference type="PROSITE" id="PS50181">
    <property type="entry name" value="FBOX"/>
    <property type="match status" value="1"/>
</dbReference>
<dbReference type="InterPro" id="IPR036047">
    <property type="entry name" value="F-box-like_dom_sf"/>
</dbReference>
<dbReference type="Proteomes" id="UP000594263">
    <property type="component" value="Unplaced"/>
</dbReference>
<organism evidence="2 3">
    <name type="scientific">Kalanchoe fedtschenkoi</name>
    <name type="common">Lavender scallops</name>
    <name type="synonym">South American air plant</name>
    <dbReference type="NCBI Taxonomy" id="63787"/>
    <lineage>
        <taxon>Eukaryota</taxon>
        <taxon>Viridiplantae</taxon>
        <taxon>Streptophyta</taxon>
        <taxon>Embryophyta</taxon>
        <taxon>Tracheophyta</taxon>
        <taxon>Spermatophyta</taxon>
        <taxon>Magnoliopsida</taxon>
        <taxon>eudicotyledons</taxon>
        <taxon>Gunneridae</taxon>
        <taxon>Pentapetalae</taxon>
        <taxon>Saxifragales</taxon>
        <taxon>Crassulaceae</taxon>
        <taxon>Kalanchoe</taxon>
    </lineage>
</organism>
<sequence length="308" mass="35799">MSDEMPLPILPQDVIQDILSRLPVKPLVRFRCVCRWWNSLIRDSTFIKLHLARIMLDIEKTGRWRILLSTLLIFRLLKIEHRENHYILWNPSTGECRTDLAIAPKVHLNDICNEFGYDSTMDDYKILRVTFAVEMKIWVLNVGSNFWRVFKLKDQILTRGLFTDDAIFAYGSLHWASSQMKESSALCMEHRTLSFSLVEEKFEEQIPLPKLYDKDHISKLSIVESSEKKVTISCDGMPEFGRYVAPQHFFRNGKVLVSLGKDVMIYDQKTGTFLKVDVRDISCFMVPLYIETLVSPFSVPSAKRPIQS</sequence>
<dbReference type="PANTHER" id="PTHR31672">
    <property type="entry name" value="BNACNNG10540D PROTEIN"/>
    <property type="match status" value="1"/>
</dbReference>
<evidence type="ECO:0000259" key="1">
    <source>
        <dbReference type="PROSITE" id="PS50181"/>
    </source>
</evidence>
<dbReference type="InterPro" id="IPR001810">
    <property type="entry name" value="F-box_dom"/>
</dbReference>
<feature type="domain" description="F-box" evidence="1">
    <location>
        <begin position="4"/>
        <end position="49"/>
    </location>
</feature>